<evidence type="ECO:0000313" key="1">
    <source>
        <dbReference type="EMBL" id="CAK0824871.1"/>
    </source>
</evidence>
<gene>
    <name evidence="1" type="ORF">PCOR1329_LOCUS25150</name>
</gene>
<proteinExistence type="predicted"/>
<keyword evidence="2" id="KW-1185">Reference proteome</keyword>
<dbReference type="EMBL" id="CAUYUJ010008764">
    <property type="protein sequence ID" value="CAK0824871.1"/>
    <property type="molecule type" value="Genomic_DNA"/>
</dbReference>
<name>A0ABN9S1G7_9DINO</name>
<sequence>MVSNIVTVLEEDKTFSVPLGAQQTASCNAHSLQGFVHSASLAKRFDGAVELCTRRNKLIRILQHLQGRLLRELDLPVAQTMPGSMKISRNIRKSDIAPQ</sequence>
<dbReference type="Proteomes" id="UP001189429">
    <property type="component" value="Unassembled WGS sequence"/>
</dbReference>
<reference evidence="1" key="1">
    <citation type="submission" date="2023-10" db="EMBL/GenBank/DDBJ databases">
        <authorList>
            <person name="Chen Y."/>
            <person name="Shah S."/>
            <person name="Dougan E. K."/>
            <person name="Thang M."/>
            <person name="Chan C."/>
        </authorList>
    </citation>
    <scope>NUCLEOTIDE SEQUENCE [LARGE SCALE GENOMIC DNA]</scope>
</reference>
<organism evidence="1 2">
    <name type="scientific">Prorocentrum cordatum</name>
    <dbReference type="NCBI Taxonomy" id="2364126"/>
    <lineage>
        <taxon>Eukaryota</taxon>
        <taxon>Sar</taxon>
        <taxon>Alveolata</taxon>
        <taxon>Dinophyceae</taxon>
        <taxon>Prorocentrales</taxon>
        <taxon>Prorocentraceae</taxon>
        <taxon>Prorocentrum</taxon>
    </lineage>
</organism>
<comment type="caution">
    <text evidence="1">The sequence shown here is derived from an EMBL/GenBank/DDBJ whole genome shotgun (WGS) entry which is preliminary data.</text>
</comment>
<protein>
    <submittedName>
        <fullName evidence="1">Uncharacterized protein</fullName>
    </submittedName>
</protein>
<accession>A0ABN9S1G7</accession>
<evidence type="ECO:0000313" key="2">
    <source>
        <dbReference type="Proteomes" id="UP001189429"/>
    </source>
</evidence>